<evidence type="ECO:0000313" key="3">
    <source>
        <dbReference type="Proteomes" id="UP000233387"/>
    </source>
</evidence>
<keyword evidence="3" id="KW-1185">Reference proteome</keyword>
<dbReference type="OrthoDB" id="1466059at2"/>
<feature type="transmembrane region" description="Helical" evidence="1">
    <location>
        <begin position="341"/>
        <end position="358"/>
    </location>
</feature>
<proteinExistence type="predicted"/>
<accession>A0A2N3IHQ9</accession>
<evidence type="ECO:0000256" key="1">
    <source>
        <dbReference type="SAM" id="Phobius"/>
    </source>
</evidence>
<keyword evidence="2" id="KW-0808">Transferase</keyword>
<dbReference type="GO" id="GO:0016757">
    <property type="term" value="F:glycosyltransferase activity"/>
    <property type="evidence" value="ECO:0007669"/>
    <property type="project" value="UniProtKB-KW"/>
</dbReference>
<protein>
    <submittedName>
        <fullName evidence="2">Dolichyl-phosphate-mannose-protein mannosyltransferase</fullName>
    </submittedName>
</protein>
<dbReference type="Proteomes" id="UP000233387">
    <property type="component" value="Unassembled WGS sequence"/>
</dbReference>
<feature type="transmembrane region" description="Helical" evidence="1">
    <location>
        <begin position="316"/>
        <end position="334"/>
    </location>
</feature>
<keyword evidence="2" id="KW-0328">Glycosyltransferase</keyword>
<sequence>MMSSYIILPYFYSYAFYTLTESISPLLFIFFLYFLLKANNREKDKVLNYAIASFFLGYAILTRPYMGLAGLILLYFLNKDYPITQKLQHLKTNFLIFAVAGVMLMTWAVRNWLITGKLVFLEKATHPENLDRVKPEFNALWNFVKCWEPDGDKMNEIHLGMFYAAIKKGDTSQVYREKFVAKIPNYITQIIDKTEINQSLIAYQTLLLSQKPYFDKNIPMPSEYTAEQWKVAALFDGFVSRFKQRYPFRYYVLNPLKQLGLIVLHSNTAHIYCFQEPFRHIQILNIVRYCLVVFHISLYVIMFLNLWWIRTNFKETLIVSITPLLLVLFFMFIFQAVEQRYMLPFLPALFVGLGFFLQKTNLVDKTIKLCKSLTLKTNDSLSAT</sequence>
<reference evidence="2 3" key="1">
    <citation type="submission" date="2017-06" db="EMBL/GenBank/DDBJ databases">
        <title>Raineya orbicola gen. nov., sp. nov. a slightly thermophilic bacterium of the phylum Bacteroidetes and the description of Raineyaceae fam. nov.</title>
        <authorList>
            <person name="Albuquerque L."/>
            <person name="Polonia A.R.M."/>
            <person name="Barroso C."/>
            <person name="Froufe H.J.C."/>
            <person name="Lage O."/>
            <person name="Lobo-Da-Cunha A."/>
            <person name="Egas C."/>
            <person name="Da Costa M.S."/>
        </authorList>
    </citation>
    <scope>NUCLEOTIDE SEQUENCE [LARGE SCALE GENOMIC DNA]</scope>
    <source>
        <strain evidence="2 3">SPSPC-11</strain>
    </source>
</reference>
<name>A0A2N3IHQ9_9BACT</name>
<keyword evidence="1" id="KW-0812">Transmembrane</keyword>
<feature type="transmembrane region" description="Helical" evidence="1">
    <location>
        <begin position="94"/>
        <end position="113"/>
    </location>
</feature>
<feature type="transmembrane region" description="Helical" evidence="1">
    <location>
        <begin position="12"/>
        <end position="35"/>
    </location>
</feature>
<evidence type="ECO:0000313" key="2">
    <source>
        <dbReference type="EMBL" id="PKQ69788.1"/>
    </source>
</evidence>
<feature type="transmembrane region" description="Helical" evidence="1">
    <location>
        <begin position="289"/>
        <end position="310"/>
    </location>
</feature>
<dbReference type="EMBL" id="NKXO01000015">
    <property type="protein sequence ID" value="PKQ69788.1"/>
    <property type="molecule type" value="Genomic_DNA"/>
</dbReference>
<comment type="caution">
    <text evidence="2">The sequence shown here is derived from an EMBL/GenBank/DDBJ whole genome shotgun (WGS) entry which is preliminary data.</text>
</comment>
<dbReference type="AlphaFoldDB" id="A0A2N3IHQ9"/>
<feature type="transmembrane region" description="Helical" evidence="1">
    <location>
        <begin position="47"/>
        <end position="74"/>
    </location>
</feature>
<keyword evidence="1" id="KW-0472">Membrane</keyword>
<organism evidence="2 3">
    <name type="scientific">Raineya orbicola</name>
    <dbReference type="NCBI Taxonomy" id="2016530"/>
    <lineage>
        <taxon>Bacteria</taxon>
        <taxon>Pseudomonadati</taxon>
        <taxon>Bacteroidota</taxon>
        <taxon>Cytophagia</taxon>
        <taxon>Cytophagales</taxon>
        <taxon>Raineyaceae</taxon>
        <taxon>Raineya</taxon>
    </lineage>
</organism>
<gene>
    <name evidence="2" type="ORF">Rain11_1123</name>
</gene>
<keyword evidence="1" id="KW-1133">Transmembrane helix</keyword>